<comment type="similarity">
    <text evidence="6">Belongs to the TVP38/TMEM64 family.</text>
</comment>
<protein>
    <recommendedName>
        <fullName evidence="6">TVP38/TMEM64 family membrane protein</fullName>
    </recommendedName>
</protein>
<keyword evidence="3 6" id="KW-0812">Transmembrane</keyword>
<evidence type="ECO:0000313" key="9">
    <source>
        <dbReference type="Proteomes" id="UP000243924"/>
    </source>
</evidence>
<evidence type="ECO:0000256" key="6">
    <source>
        <dbReference type="RuleBase" id="RU366058"/>
    </source>
</evidence>
<name>A0A1H2DXG9_9GAMM</name>
<keyword evidence="2 6" id="KW-1003">Cell membrane</keyword>
<evidence type="ECO:0000256" key="5">
    <source>
        <dbReference type="ARBA" id="ARBA00023136"/>
    </source>
</evidence>
<evidence type="ECO:0000259" key="7">
    <source>
        <dbReference type="Pfam" id="PF09335"/>
    </source>
</evidence>
<feature type="transmembrane region" description="Helical" evidence="6">
    <location>
        <begin position="133"/>
        <end position="154"/>
    </location>
</feature>
<dbReference type="PANTHER" id="PTHR12677">
    <property type="entry name" value="GOLGI APPARATUS MEMBRANE PROTEIN TVP38-RELATED"/>
    <property type="match status" value="1"/>
</dbReference>
<dbReference type="RefSeq" id="WP_092383051.1">
    <property type="nucleotide sequence ID" value="NZ_LT629787.1"/>
</dbReference>
<dbReference type="STRING" id="1434072.SAMN05216210_0072"/>
<dbReference type="GO" id="GO:0005886">
    <property type="term" value="C:plasma membrane"/>
    <property type="evidence" value="ECO:0007669"/>
    <property type="project" value="UniProtKB-SubCell"/>
</dbReference>
<dbReference type="PANTHER" id="PTHR12677:SF59">
    <property type="entry name" value="GOLGI APPARATUS MEMBRANE PROTEIN TVP38-RELATED"/>
    <property type="match status" value="1"/>
</dbReference>
<accession>A0A1H2DXG9</accession>
<keyword evidence="9" id="KW-1185">Reference proteome</keyword>
<organism evidence="8 9">
    <name type="scientific">Halopseudomonas salegens</name>
    <dbReference type="NCBI Taxonomy" id="1434072"/>
    <lineage>
        <taxon>Bacteria</taxon>
        <taxon>Pseudomonadati</taxon>
        <taxon>Pseudomonadota</taxon>
        <taxon>Gammaproteobacteria</taxon>
        <taxon>Pseudomonadales</taxon>
        <taxon>Pseudomonadaceae</taxon>
        <taxon>Halopseudomonas</taxon>
    </lineage>
</organism>
<keyword evidence="4 6" id="KW-1133">Transmembrane helix</keyword>
<evidence type="ECO:0000256" key="2">
    <source>
        <dbReference type="ARBA" id="ARBA00022475"/>
    </source>
</evidence>
<evidence type="ECO:0000256" key="3">
    <source>
        <dbReference type="ARBA" id="ARBA00022692"/>
    </source>
</evidence>
<feature type="transmembrane region" description="Helical" evidence="6">
    <location>
        <begin position="83"/>
        <end position="104"/>
    </location>
</feature>
<evidence type="ECO:0000256" key="1">
    <source>
        <dbReference type="ARBA" id="ARBA00004651"/>
    </source>
</evidence>
<gene>
    <name evidence="8" type="ORF">SAMN05216210_0072</name>
</gene>
<proteinExistence type="inferred from homology"/>
<comment type="subcellular location">
    <subcellularLocation>
        <location evidence="1 6">Cell membrane</location>
        <topology evidence="1 6">Multi-pass membrane protein</topology>
    </subcellularLocation>
</comment>
<evidence type="ECO:0000256" key="4">
    <source>
        <dbReference type="ARBA" id="ARBA00022989"/>
    </source>
</evidence>
<dbReference type="InterPro" id="IPR032816">
    <property type="entry name" value="VTT_dom"/>
</dbReference>
<dbReference type="InterPro" id="IPR015414">
    <property type="entry name" value="TMEM64"/>
</dbReference>
<dbReference type="AlphaFoldDB" id="A0A1H2DXG9"/>
<evidence type="ECO:0000313" key="8">
    <source>
        <dbReference type="EMBL" id="SDT87527.1"/>
    </source>
</evidence>
<reference evidence="9" key="1">
    <citation type="submission" date="2016-10" db="EMBL/GenBank/DDBJ databases">
        <authorList>
            <person name="Varghese N."/>
            <person name="Submissions S."/>
        </authorList>
    </citation>
    <scope>NUCLEOTIDE SEQUENCE [LARGE SCALE GENOMIC DNA]</scope>
    <source>
        <strain evidence="9">CECT 8338</strain>
    </source>
</reference>
<dbReference type="Pfam" id="PF09335">
    <property type="entry name" value="VTT_dom"/>
    <property type="match status" value="1"/>
</dbReference>
<keyword evidence="5 6" id="KW-0472">Membrane</keyword>
<feature type="transmembrane region" description="Helical" evidence="6">
    <location>
        <begin position="49"/>
        <end position="76"/>
    </location>
</feature>
<dbReference type="OrthoDB" id="9814092at2"/>
<dbReference type="EMBL" id="LT629787">
    <property type="protein sequence ID" value="SDT87527.1"/>
    <property type="molecule type" value="Genomic_DNA"/>
</dbReference>
<feature type="transmembrane region" description="Helical" evidence="6">
    <location>
        <begin position="161"/>
        <end position="186"/>
    </location>
</feature>
<sequence>MPGAVKRLILAVVVLLAMALLWRYLIDIGWISAEKLKDLLLQASAWQQSIWLLPALIVLYVVSLSIMFPLTLLVVATGFLFDPLWAILYASIGSLASSAVSYFIGHYLGREAIDQHGNGRIKRVGAFMQSNTAYSMIVINLLPIAPFTMTNMLAGAFNMRFLPYMIGSAIGLIPGLVAVILLGGQLGRILLASESEQVWQALAVAAVVIVALAVIIYLTNRRVHLDE</sequence>
<feature type="transmembrane region" description="Helical" evidence="6">
    <location>
        <begin position="198"/>
        <end position="218"/>
    </location>
</feature>
<dbReference type="Proteomes" id="UP000243924">
    <property type="component" value="Chromosome I"/>
</dbReference>
<feature type="domain" description="VTT" evidence="7">
    <location>
        <begin position="68"/>
        <end position="183"/>
    </location>
</feature>